<keyword evidence="4 5" id="KW-0472">Membrane</keyword>
<sequence>MNSITIITFFSAFSFLFYGFNCLFTEHMKNEFIRYGLEEKRSLTGILQILGGLGLIIGYFYMPILLIISAGGLALLMILGFGVRIKIKDPILPSIPSFLYAILNLYLCVKYATQI</sequence>
<reference evidence="7" key="1">
    <citation type="journal article" date="2019" name="Int. J. Syst. Evol. Microbiol.">
        <title>The Global Catalogue of Microorganisms (GCM) 10K type strain sequencing project: providing services to taxonomists for standard genome sequencing and annotation.</title>
        <authorList>
            <consortium name="The Broad Institute Genomics Platform"/>
            <consortium name="The Broad Institute Genome Sequencing Center for Infectious Disease"/>
            <person name="Wu L."/>
            <person name="Ma J."/>
        </authorList>
    </citation>
    <scope>NUCLEOTIDE SEQUENCE [LARGE SCALE GENOMIC DNA]</scope>
    <source>
        <strain evidence="7">KCTC 52274</strain>
    </source>
</reference>
<evidence type="ECO:0000256" key="2">
    <source>
        <dbReference type="ARBA" id="ARBA00022692"/>
    </source>
</evidence>
<dbReference type="Proteomes" id="UP001597319">
    <property type="component" value="Unassembled WGS sequence"/>
</dbReference>
<evidence type="ECO:0000313" key="7">
    <source>
        <dbReference type="Proteomes" id="UP001597319"/>
    </source>
</evidence>
<evidence type="ECO:0000256" key="4">
    <source>
        <dbReference type="ARBA" id="ARBA00023136"/>
    </source>
</evidence>
<proteinExistence type="predicted"/>
<comment type="caution">
    <text evidence="6">The sequence shown here is derived from an EMBL/GenBank/DDBJ whole genome shotgun (WGS) entry which is preliminary data.</text>
</comment>
<dbReference type="Pfam" id="PF13564">
    <property type="entry name" value="DoxX_2"/>
    <property type="match status" value="1"/>
</dbReference>
<accession>A0ABW5LK10</accession>
<evidence type="ECO:0000313" key="6">
    <source>
        <dbReference type="EMBL" id="MFD2565145.1"/>
    </source>
</evidence>
<protein>
    <submittedName>
        <fullName evidence="6">DoxX family protein</fullName>
    </submittedName>
</protein>
<feature type="transmembrane region" description="Helical" evidence="5">
    <location>
        <begin position="46"/>
        <end position="79"/>
    </location>
</feature>
<dbReference type="InterPro" id="IPR032808">
    <property type="entry name" value="DoxX"/>
</dbReference>
<feature type="transmembrane region" description="Helical" evidence="5">
    <location>
        <begin position="91"/>
        <end position="109"/>
    </location>
</feature>
<evidence type="ECO:0000256" key="3">
    <source>
        <dbReference type="ARBA" id="ARBA00022989"/>
    </source>
</evidence>
<organism evidence="6 7">
    <name type="scientific">Aquimarina rubra</name>
    <dbReference type="NCBI Taxonomy" id="1920033"/>
    <lineage>
        <taxon>Bacteria</taxon>
        <taxon>Pseudomonadati</taxon>
        <taxon>Bacteroidota</taxon>
        <taxon>Flavobacteriia</taxon>
        <taxon>Flavobacteriales</taxon>
        <taxon>Flavobacteriaceae</taxon>
        <taxon>Aquimarina</taxon>
    </lineage>
</organism>
<gene>
    <name evidence="6" type="ORF">ACFSR1_20870</name>
</gene>
<dbReference type="RefSeq" id="WP_378294973.1">
    <property type="nucleotide sequence ID" value="NZ_JBHULE010000035.1"/>
</dbReference>
<comment type="subcellular location">
    <subcellularLocation>
        <location evidence="1">Membrane</location>
        <topology evidence="1">Multi-pass membrane protein</topology>
    </subcellularLocation>
</comment>
<dbReference type="EMBL" id="JBHULE010000035">
    <property type="protein sequence ID" value="MFD2565145.1"/>
    <property type="molecule type" value="Genomic_DNA"/>
</dbReference>
<keyword evidence="3 5" id="KW-1133">Transmembrane helix</keyword>
<keyword evidence="2 5" id="KW-0812">Transmembrane</keyword>
<name>A0ABW5LK10_9FLAO</name>
<evidence type="ECO:0000256" key="5">
    <source>
        <dbReference type="SAM" id="Phobius"/>
    </source>
</evidence>
<evidence type="ECO:0000256" key="1">
    <source>
        <dbReference type="ARBA" id="ARBA00004141"/>
    </source>
</evidence>
<feature type="transmembrane region" description="Helical" evidence="5">
    <location>
        <begin position="6"/>
        <end position="25"/>
    </location>
</feature>
<keyword evidence="7" id="KW-1185">Reference proteome</keyword>